<dbReference type="AlphaFoldDB" id="A0A8J6N2Q7"/>
<dbReference type="InterPro" id="IPR025658">
    <property type="entry name" value="Cyclophilin_TM1367"/>
</dbReference>
<reference evidence="2 3" key="1">
    <citation type="submission" date="2020-08" db="EMBL/GenBank/DDBJ databases">
        <title>Bridging the membrane lipid divide: bacteria of the FCB group superphylum have the potential to synthesize archaeal ether lipids.</title>
        <authorList>
            <person name="Villanueva L."/>
            <person name="Von Meijenfeldt F.A.B."/>
            <person name="Westbye A.B."/>
            <person name="Yadav S."/>
            <person name="Hopmans E.C."/>
            <person name="Dutilh B.E."/>
            <person name="Sinninghe Damste J.S."/>
        </authorList>
    </citation>
    <scope>NUCLEOTIDE SEQUENCE [LARGE SCALE GENOMIC DNA]</scope>
    <source>
        <strain evidence="2">NIOZ-UU27</strain>
    </source>
</reference>
<dbReference type="InterPro" id="IPR029000">
    <property type="entry name" value="Cyclophilin-like_dom_sf"/>
</dbReference>
<dbReference type="SUPFAM" id="SSF50891">
    <property type="entry name" value="Cyclophilin-like"/>
    <property type="match status" value="1"/>
</dbReference>
<protein>
    <recommendedName>
        <fullName evidence="1">Cyclophilin TM1367-like domain-containing protein</fullName>
    </recommendedName>
</protein>
<evidence type="ECO:0000313" key="2">
    <source>
        <dbReference type="EMBL" id="MBC8178364.1"/>
    </source>
</evidence>
<proteinExistence type="predicted"/>
<name>A0A8J6N2Q7_9DELT</name>
<accession>A0A8J6N2Q7</accession>
<dbReference type="Proteomes" id="UP000650524">
    <property type="component" value="Unassembled WGS sequence"/>
</dbReference>
<dbReference type="Pfam" id="PF04126">
    <property type="entry name" value="Cyclophil_like"/>
    <property type="match status" value="1"/>
</dbReference>
<comment type="caution">
    <text evidence="2">The sequence shown here is derived from an EMBL/GenBank/DDBJ whole genome shotgun (WGS) entry which is preliminary data.</text>
</comment>
<organism evidence="2 3">
    <name type="scientific">Candidatus Desulfacyla euxinica</name>
    <dbReference type="NCBI Taxonomy" id="2841693"/>
    <lineage>
        <taxon>Bacteria</taxon>
        <taxon>Deltaproteobacteria</taxon>
        <taxon>Candidatus Desulfacyla</taxon>
    </lineage>
</organism>
<sequence>MKISIVIGNMALDAELNDGATARKVAGILPLKASFSTWGDEIYFPIPVEAELDESAREEVEMGDLGYWPTGRAFCIFFGPTPMSTPGKIIPASAVNIIGKVKGDASKLKEVMDESQVLVEVGKT</sequence>
<feature type="domain" description="Cyclophilin TM1367-like" evidence="1">
    <location>
        <begin position="1"/>
        <end position="120"/>
    </location>
</feature>
<dbReference type="Gene3D" id="2.40.100.20">
    <property type="match status" value="1"/>
</dbReference>
<gene>
    <name evidence="2" type="ORF">H8E19_13240</name>
</gene>
<evidence type="ECO:0000313" key="3">
    <source>
        <dbReference type="Proteomes" id="UP000650524"/>
    </source>
</evidence>
<evidence type="ECO:0000259" key="1">
    <source>
        <dbReference type="Pfam" id="PF04126"/>
    </source>
</evidence>
<dbReference type="EMBL" id="JACNJD010000276">
    <property type="protein sequence ID" value="MBC8178364.1"/>
    <property type="molecule type" value="Genomic_DNA"/>
</dbReference>